<gene>
    <name evidence="2" type="ORF">CVT26_011296</name>
</gene>
<name>A0A409X0I4_9AGAR</name>
<dbReference type="AlphaFoldDB" id="A0A409X0I4"/>
<accession>A0A409X0I4</accession>
<reference evidence="2 3" key="1">
    <citation type="journal article" date="2018" name="Evol. Lett.">
        <title>Horizontal gene cluster transfer increased hallucinogenic mushroom diversity.</title>
        <authorList>
            <person name="Reynolds H.T."/>
            <person name="Vijayakumar V."/>
            <person name="Gluck-Thaler E."/>
            <person name="Korotkin H.B."/>
            <person name="Matheny P.B."/>
            <person name="Slot J.C."/>
        </authorList>
    </citation>
    <scope>NUCLEOTIDE SEQUENCE [LARGE SCALE GENOMIC DNA]</scope>
    <source>
        <strain evidence="2 3">SRW20</strain>
    </source>
</reference>
<dbReference type="STRING" id="231916.A0A409X0I4"/>
<dbReference type="EMBL" id="NHYE01004497">
    <property type="protein sequence ID" value="PPQ84295.1"/>
    <property type="molecule type" value="Genomic_DNA"/>
</dbReference>
<keyword evidence="3" id="KW-1185">Reference proteome</keyword>
<feature type="region of interest" description="Disordered" evidence="1">
    <location>
        <begin position="548"/>
        <end position="574"/>
    </location>
</feature>
<protein>
    <submittedName>
        <fullName evidence="2">Uncharacterized protein</fullName>
    </submittedName>
</protein>
<comment type="caution">
    <text evidence="2">The sequence shown here is derived from an EMBL/GenBank/DDBJ whole genome shotgun (WGS) entry which is preliminary data.</text>
</comment>
<evidence type="ECO:0000313" key="3">
    <source>
        <dbReference type="Proteomes" id="UP000284706"/>
    </source>
</evidence>
<evidence type="ECO:0000313" key="2">
    <source>
        <dbReference type="EMBL" id="PPQ84295.1"/>
    </source>
</evidence>
<proteinExistence type="predicted"/>
<dbReference type="InParanoid" id="A0A409X0I4"/>
<organism evidence="2 3">
    <name type="scientific">Gymnopilus dilepis</name>
    <dbReference type="NCBI Taxonomy" id="231916"/>
    <lineage>
        <taxon>Eukaryota</taxon>
        <taxon>Fungi</taxon>
        <taxon>Dikarya</taxon>
        <taxon>Basidiomycota</taxon>
        <taxon>Agaricomycotina</taxon>
        <taxon>Agaricomycetes</taxon>
        <taxon>Agaricomycetidae</taxon>
        <taxon>Agaricales</taxon>
        <taxon>Agaricineae</taxon>
        <taxon>Hymenogastraceae</taxon>
        <taxon>Gymnopilus</taxon>
    </lineage>
</organism>
<evidence type="ECO:0000256" key="1">
    <source>
        <dbReference type="SAM" id="MobiDB-lite"/>
    </source>
</evidence>
<dbReference type="Proteomes" id="UP000284706">
    <property type="component" value="Unassembled WGS sequence"/>
</dbReference>
<dbReference type="OrthoDB" id="3261690at2759"/>
<sequence>MDSTVPYTVSEFCNQANHLLTEERLEEFVEFVLCGSLEGCQAVVDPVRDRLDHTDALMLHLDRDYDSVLGIHPHICPTSDLHLDVIGKDEDVLKANIHLKYSFGTNTAGVHQIPNVCIGKWATRTTLRVLIPGLYRSDGNPFLKKEERAIFYNMGFYPAVRRLMKEHAEDWPATYEGELFRARGSSGKLAFQTKIFPANLVPYLGEAIRQELMAKGIDWGASIVFLHQIRGVKSATRHNLDMSVNLTATAQEAFKNFLEKYSLPFGVVNSPNWWIDVGLEISSYEQCLAWRTDGQAEVIRWLLGLRQDQAQELTSIRCTQYTRDMTSHLPNLSGCRISPGSRRRGPLEARYVQLYLTDKSVTARPDNHRHAKYLSGQAILSGTAEPYLAELYELYRSSIQTVRSHARVEIRLPIAHALKPLLDFGPQLAKKTLVAFTPNTWWYVLSIEAYQFFSNWSYRSLRAYRLLAFRMILSEQEKAPGKSRATKNALILTAFAPWFLNSLHSTPDLGPSSREILTRVLPHMRRQDAMKDQLENQLPFLMSLGQSQMGGGQDNSDHDDYDTESSSGEGHPNAVAAGADTVPVIMHGLVFIRAIHLGPDGEAPGIPTSNQQFLKAKTIQYIFGKELDEVISILLGNTCISKPNPNRVCNKVRTALYIHRDDGEILFNLENQPSSAGDPQTTSGLHSSSLRSHLMTNRGLSEKVTIIWNQFMKDITAKAPNMQGGAKPSYCKLNSEQRSSVDELTYQNPVLSDYFLACQWKVGTEKDWRISFNYLWPTKGDTKAKRQNYATCRYHQLWGEITEEFDEKTVKLARDAILLRYNSLFWLPQAYSDRIWWTKRDAQTYTLDGYGNTGPRVLVRSNPTWRGD</sequence>